<dbReference type="Proteomes" id="UP000621454">
    <property type="component" value="Unassembled WGS sequence"/>
</dbReference>
<feature type="domain" description="SIS" evidence="5">
    <location>
        <begin position="132"/>
        <end position="276"/>
    </location>
</feature>
<dbReference type="Pfam" id="PF01380">
    <property type="entry name" value="SIS"/>
    <property type="match status" value="1"/>
</dbReference>
<sequence length="296" mass="30651">MAARARVDPPSGGTLKHVESLIPSLGPSEQKVAREVVENPREVSTLSAAELAERTATSAATVIRTCQSMGFKGFHQLRLYLMRDLVAATPPEAVPRMGVGDPRVWLPAVFESAGKELAHASAPVDYENFDLAVDALVGARRLLLAANGGSAPVAQSALIGFLALGWHPEAPVDAAVQQLTAASLTPGDLCLCISSSGANILTLHTAEVAAKAGATVLSITGFTHSKLHRISDIPLVCGDVTQTWPTGTVAANIGQFVLVAALQSAAAHRAGRLEAESAVTSEVIDLLADDDAGESD</sequence>
<dbReference type="InterPro" id="IPR046348">
    <property type="entry name" value="SIS_dom_sf"/>
</dbReference>
<dbReference type="GO" id="GO:0097367">
    <property type="term" value="F:carbohydrate derivative binding"/>
    <property type="evidence" value="ECO:0007669"/>
    <property type="project" value="InterPro"/>
</dbReference>
<dbReference type="Gene3D" id="3.40.50.10490">
    <property type="entry name" value="Glucose-6-phosphate isomerase like protein, domain 1"/>
    <property type="match status" value="1"/>
</dbReference>
<dbReference type="InterPro" id="IPR001347">
    <property type="entry name" value="SIS_dom"/>
</dbReference>
<evidence type="ECO:0000259" key="4">
    <source>
        <dbReference type="PROSITE" id="PS51071"/>
    </source>
</evidence>
<dbReference type="EMBL" id="BMGC01000023">
    <property type="protein sequence ID" value="GGB39186.1"/>
    <property type="molecule type" value="Genomic_DNA"/>
</dbReference>
<dbReference type="InterPro" id="IPR047640">
    <property type="entry name" value="RpiR-like"/>
</dbReference>
<keyword evidence="1" id="KW-0805">Transcription regulation</keyword>
<dbReference type="AlphaFoldDB" id="A0A916TCG0"/>
<keyword evidence="7" id="KW-1185">Reference proteome</keyword>
<keyword evidence="2" id="KW-0238">DNA-binding</keyword>
<evidence type="ECO:0000256" key="3">
    <source>
        <dbReference type="ARBA" id="ARBA00023163"/>
    </source>
</evidence>
<dbReference type="InterPro" id="IPR009057">
    <property type="entry name" value="Homeodomain-like_sf"/>
</dbReference>
<dbReference type="InterPro" id="IPR035472">
    <property type="entry name" value="RpiR-like_SIS"/>
</dbReference>
<dbReference type="PROSITE" id="PS51464">
    <property type="entry name" value="SIS"/>
    <property type="match status" value="1"/>
</dbReference>
<dbReference type="GO" id="GO:0003700">
    <property type="term" value="F:DNA-binding transcription factor activity"/>
    <property type="evidence" value="ECO:0007669"/>
    <property type="project" value="InterPro"/>
</dbReference>
<dbReference type="Pfam" id="PF01418">
    <property type="entry name" value="HTH_6"/>
    <property type="match status" value="1"/>
</dbReference>
<dbReference type="InterPro" id="IPR036388">
    <property type="entry name" value="WH-like_DNA-bd_sf"/>
</dbReference>
<dbReference type="SUPFAM" id="SSF46689">
    <property type="entry name" value="Homeodomain-like"/>
    <property type="match status" value="1"/>
</dbReference>
<evidence type="ECO:0000256" key="2">
    <source>
        <dbReference type="ARBA" id="ARBA00023125"/>
    </source>
</evidence>
<evidence type="ECO:0000313" key="7">
    <source>
        <dbReference type="Proteomes" id="UP000621454"/>
    </source>
</evidence>
<evidence type="ECO:0000259" key="5">
    <source>
        <dbReference type="PROSITE" id="PS51464"/>
    </source>
</evidence>
<evidence type="ECO:0000313" key="6">
    <source>
        <dbReference type="EMBL" id="GGB39186.1"/>
    </source>
</evidence>
<dbReference type="PANTHER" id="PTHR30514">
    <property type="entry name" value="GLUCOKINASE"/>
    <property type="match status" value="1"/>
</dbReference>
<proteinExistence type="predicted"/>
<reference evidence="6" key="2">
    <citation type="submission" date="2020-09" db="EMBL/GenBank/DDBJ databases">
        <authorList>
            <person name="Sun Q."/>
            <person name="Zhou Y."/>
        </authorList>
    </citation>
    <scope>NUCLEOTIDE SEQUENCE</scope>
    <source>
        <strain evidence="6">CGMCC 1.12827</strain>
    </source>
</reference>
<evidence type="ECO:0000256" key="1">
    <source>
        <dbReference type="ARBA" id="ARBA00023015"/>
    </source>
</evidence>
<dbReference type="RefSeq" id="WP_188587265.1">
    <property type="nucleotide sequence ID" value="NZ_BMGC01000023.1"/>
</dbReference>
<reference evidence="6" key="1">
    <citation type="journal article" date="2014" name="Int. J. Syst. Evol. Microbiol.">
        <title>Complete genome sequence of Corynebacterium casei LMG S-19264T (=DSM 44701T), isolated from a smear-ripened cheese.</title>
        <authorList>
            <consortium name="US DOE Joint Genome Institute (JGI-PGF)"/>
            <person name="Walter F."/>
            <person name="Albersmeier A."/>
            <person name="Kalinowski J."/>
            <person name="Ruckert C."/>
        </authorList>
    </citation>
    <scope>NUCLEOTIDE SEQUENCE</scope>
    <source>
        <strain evidence="6">CGMCC 1.12827</strain>
    </source>
</reference>
<dbReference type="InterPro" id="IPR000281">
    <property type="entry name" value="HTH_RpiR"/>
</dbReference>
<comment type="caution">
    <text evidence="6">The sequence shown here is derived from an EMBL/GenBank/DDBJ whole genome shotgun (WGS) entry which is preliminary data.</text>
</comment>
<dbReference type="PANTHER" id="PTHR30514:SF1">
    <property type="entry name" value="HTH-TYPE TRANSCRIPTIONAL REGULATOR HEXR-RELATED"/>
    <property type="match status" value="1"/>
</dbReference>
<protein>
    <submittedName>
        <fullName evidence="6">Transcriptional regulator</fullName>
    </submittedName>
</protein>
<dbReference type="Gene3D" id="1.10.10.10">
    <property type="entry name" value="Winged helix-like DNA-binding domain superfamily/Winged helix DNA-binding domain"/>
    <property type="match status" value="1"/>
</dbReference>
<name>A0A916TCG0_9ACTN</name>
<keyword evidence="3" id="KW-0804">Transcription</keyword>
<gene>
    <name evidence="6" type="ORF">GCM10011489_28580</name>
</gene>
<dbReference type="GO" id="GO:1901135">
    <property type="term" value="P:carbohydrate derivative metabolic process"/>
    <property type="evidence" value="ECO:0007669"/>
    <property type="project" value="InterPro"/>
</dbReference>
<accession>A0A916TCG0</accession>
<dbReference type="CDD" id="cd05013">
    <property type="entry name" value="SIS_RpiR"/>
    <property type="match status" value="1"/>
</dbReference>
<feature type="domain" description="HTH rpiR-type" evidence="4">
    <location>
        <begin position="12"/>
        <end position="88"/>
    </location>
</feature>
<organism evidence="6 7">
    <name type="scientific">Gordonia jinhuaensis</name>
    <dbReference type="NCBI Taxonomy" id="1517702"/>
    <lineage>
        <taxon>Bacteria</taxon>
        <taxon>Bacillati</taxon>
        <taxon>Actinomycetota</taxon>
        <taxon>Actinomycetes</taxon>
        <taxon>Mycobacteriales</taxon>
        <taxon>Gordoniaceae</taxon>
        <taxon>Gordonia</taxon>
    </lineage>
</organism>
<dbReference type="GO" id="GO:0003677">
    <property type="term" value="F:DNA binding"/>
    <property type="evidence" value="ECO:0007669"/>
    <property type="project" value="UniProtKB-KW"/>
</dbReference>
<dbReference type="SUPFAM" id="SSF53697">
    <property type="entry name" value="SIS domain"/>
    <property type="match status" value="1"/>
</dbReference>
<dbReference type="PROSITE" id="PS51071">
    <property type="entry name" value="HTH_RPIR"/>
    <property type="match status" value="1"/>
</dbReference>